<dbReference type="Gene3D" id="1.20.1420.30">
    <property type="entry name" value="NCX, central ion-binding region"/>
    <property type="match status" value="1"/>
</dbReference>
<feature type="transmembrane region" description="Helical" evidence="5">
    <location>
        <begin position="231"/>
        <end position="251"/>
    </location>
</feature>
<feature type="transmembrane region" description="Helical" evidence="5">
    <location>
        <begin position="166"/>
        <end position="189"/>
    </location>
</feature>
<keyword evidence="2 5" id="KW-0812">Transmembrane</keyword>
<proteinExistence type="predicted"/>
<feature type="transmembrane region" description="Helical" evidence="5">
    <location>
        <begin position="68"/>
        <end position="93"/>
    </location>
</feature>
<dbReference type="GO" id="GO:0006874">
    <property type="term" value="P:intracellular calcium ion homeostasis"/>
    <property type="evidence" value="ECO:0007669"/>
    <property type="project" value="TreeGrafter"/>
</dbReference>
<name>A0A8J7RKN6_9BACT</name>
<evidence type="ECO:0000256" key="3">
    <source>
        <dbReference type="ARBA" id="ARBA00022989"/>
    </source>
</evidence>
<keyword evidence="3 5" id="KW-1133">Transmembrane helix</keyword>
<dbReference type="GO" id="GO:0008273">
    <property type="term" value="F:calcium, potassium:sodium antiporter activity"/>
    <property type="evidence" value="ECO:0007669"/>
    <property type="project" value="TreeGrafter"/>
</dbReference>
<dbReference type="EMBL" id="JAFIDN010000005">
    <property type="protein sequence ID" value="MBP3192585.1"/>
    <property type="molecule type" value="Genomic_DNA"/>
</dbReference>
<accession>A0A8J7RKN6</accession>
<keyword evidence="4 5" id="KW-0472">Membrane</keyword>
<keyword evidence="8" id="KW-1185">Reference proteome</keyword>
<feature type="transmembrane region" description="Helical" evidence="5">
    <location>
        <begin position="6"/>
        <end position="23"/>
    </location>
</feature>
<dbReference type="Pfam" id="PF01699">
    <property type="entry name" value="Na_Ca_ex"/>
    <property type="match status" value="2"/>
</dbReference>
<reference evidence="7" key="1">
    <citation type="submission" date="2021-02" db="EMBL/GenBank/DDBJ databases">
        <title>Natronogracilivirga saccharolytica gen. nov. sp. nov. a new anaerobic, haloalkiliphilic carbohydrate-fermenting bacterium from soda lake and proposing of Cyclonatronumiaceae fam. nov. in the phylum Balneolaeota.</title>
        <authorList>
            <person name="Zhilina T.N."/>
            <person name="Sorokin D.Y."/>
            <person name="Zavarzina D.G."/>
            <person name="Toshchakov S.V."/>
            <person name="Kublanov I.V."/>
        </authorList>
    </citation>
    <scope>NUCLEOTIDE SEQUENCE</scope>
    <source>
        <strain evidence="7">Z-1702</strain>
    </source>
</reference>
<feature type="transmembrane region" description="Helical" evidence="5">
    <location>
        <begin position="290"/>
        <end position="308"/>
    </location>
</feature>
<dbReference type="AlphaFoldDB" id="A0A8J7RKN6"/>
<sequence length="309" mass="32683">MLLNILYTFAGIFLLYIGAEVLVRGSVALSWKFRVTTMLTGLIVVGFGTSSPELFVSLQATLQGSGEIAAGNIIGSNISNLALVMGLAALVFPLHASAQLLIREVPVMIAVSVLLTLLLLGGVLGRMEGIILLFALMIYLFITIRSNLKPAFAEEPKAFFTKNTPLLIVVTLAGLAVLITGASLMVSGASGIARDLDIGEGIIGLTVVAIGTSLPELATAIVAAVRKQSDLILGALIGSNILNILFVLGVTATVRPIVLVDIMDLDLLLMTLLAILMVPVIRTGYVVSRLEGGLLFAGYMVYIVWLFMR</sequence>
<comment type="subcellular location">
    <subcellularLocation>
        <location evidence="1">Membrane</location>
        <topology evidence="1">Multi-pass membrane protein</topology>
    </subcellularLocation>
</comment>
<feature type="domain" description="Sodium/calcium exchanger membrane region" evidence="6">
    <location>
        <begin position="5"/>
        <end position="144"/>
    </location>
</feature>
<evidence type="ECO:0000256" key="2">
    <source>
        <dbReference type="ARBA" id="ARBA00022692"/>
    </source>
</evidence>
<evidence type="ECO:0000259" key="6">
    <source>
        <dbReference type="Pfam" id="PF01699"/>
    </source>
</evidence>
<feature type="transmembrane region" description="Helical" evidence="5">
    <location>
        <begin position="257"/>
        <end position="278"/>
    </location>
</feature>
<organism evidence="7 8">
    <name type="scientific">Natronogracilivirga saccharolytica</name>
    <dbReference type="NCBI Taxonomy" id="2812953"/>
    <lineage>
        <taxon>Bacteria</taxon>
        <taxon>Pseudomonadati</taxon>
        <taxon>Balneolota</taxon>
        <taxon>Balneolia</taxon>
        <taxon>Balneolales</taxon>
        <taxon>Cyclonatronaceae</taxon>
        <taxon>Natronogracilivirga</taxon>
    </lineage>
</organism>
<dbReference type="RefSeq" id="WP_210511485.1">
    <property type="nucleotide sequence ID" value="NZ_JAFIDN010000005.1"/>
</dbReference>
<gene>
    <name evidence="7" type="ORF">NATSA_07910</name>
</gene>
<evidence type="ECO:0000256" key="4">
    <source>
        <dbReference type="ARBA" id="ARBA00023136"/>
    </source>
</evidence>
<feature type="transmembrane region" description="Helical" evidence="5">
    <location>
        <begin position="105"/>
        <end position="124"/>
    </location>
</feature>
<dbReference type="GO" id="GO:0005886">
    <property type="term" value="C:plasma membrane"/>
    <property type="evidence" value="ECO:0007669"/>
    <property type="project" value="TreeGrafter"/>
</dbReference>
<dbReference type="PANTHER" id="PTHR10846:SF8">
    <property type="entry name" value="INNER MEMBRANE PROTEIN YRBG"/>
    <property type="match status" value="1"/>
</dbReference>
<evidence type="ECO:0000313" key="8">
    <source>
        <dbReference type="Proteomes" id="UP000673975"/>
    </source>
</evidence>
<protein>
    <submittedName>
        <fullName evidence="7">Calcium/sodium antiporter</fullName>
    </submittedName>
</protein>
<feature type="transmembrane region" description="Helical" evidence="5">
    <location>
        <begin position="130"/>
        <end position="146"/>
    </location>
</feature>
<dbReference type="InterPro" id="IPR004837">
    <property type="entry name" value="NaCa_Exmemb"/>
</dbReference>
<evidence type="ECO:0000256" key="1">
    <source>
        <dbReference type="ARBA" id="ARBA00004141"/>
    </source>
</evidence>
<dbReference type="InterPro" id="IPR044880">
    <property type="entry name" value="NCX_ion-bd_dom_sf"/>
</dbReference>
<dbReference type="NCBIfam" id="TIGR00367">
    <property type="entry name" value="calcium/sodium antiporter"/>
    <property type="match status" value="1"/>
</dbReference>
<feature type="transmembrane region" description="Helical" evidence="5">
    <location>
        <begin position="35"/>
        <end position="56"/>
    </location>
</feature>
<evidence type="ECO:0000313" key="7">
    <source>
        <dbReference type="EMBL" id="MBP3192585.1"/>
    </source>
</evidence>
<feature type="domain" description="Sodium/calcium exchanger membrane region" evidence="6">
    <location>
        <begin position="167"/>
        <end position="307"/>
    </location>
</feature>
<dbReference type="InterPro" id="IPR004481">
    <property type="entry name" value="K/Na/Ca-exchanger"/>
</dbReference>
<feature type="transmembrane region" description="Helical" evidence="5">
    <location>
        <begin position="201"/>
        <end position="224"/>
    </location>
</feature>
<dbReference type="Proteomes" id="UP000673975">
    <property type="component" value="Unassembled WGS sequence"/>
</dbReference>
<dbReference type="PANTHER" id="PTHR10846">
    <property type="entry name" value="SODIUM/POTASSIUM/CALCIUM EXCHANGER"/>
    <property type="match status" value="1"/>
</dbReference>
<evidence type="ECO:0000256" key="5">
    <source>
        <dbReference type="SAM" id="Phobius"/>
    </source>
</evidence>
<comment type="caution">
    <text evidence="7">The sequence shown here is derived from an EMBL/GenBank/DDBJ whole genome shotgun (WGS) entry which is preliminary data.</text>
</comment>
<dbReference type="GO" id="GO:0005262">
    <property type="term" value="F:calcium channel activity"/>
    <property type="evidence" value="ECO:0007669"/>
    <property type="project" value="TreeGrafter"/>
</dbReference>